<proteinExistence type="predicted"/>
<protein>
    <submittedName>
        <fullName evidence="2">Uncharacterized protein</fullName>
    </submittedName>
</protein>
<dbReference type="Ensembl" id="ENSCPGT00000008376.1">
    <property type="protein sequence ID" value="ENSCPGP00000007620.1"/>
    <property type="gene ID" value="ENSCPGG00000005449.1"/>
</dbReference>
<evidence type="ECO:0000313" key="2">
    <source>
        <dbReference type="Ensembl" id="ENSCPGP00000007620.1"/>
    </source>
</evidence>
<reference evidence="2" key="2">
    <citation type="submission" date="2025-09" db="UniProtKB">
        <authorList>
            <consortium name="Ensembl"/>
        </authorList>
    </citation>
    <scope>IDENTIFICATION</scope>
</reference>
<evidence type="ECO:0000256" key="1">
    <source>
        <dbReference type="SAM" id="MobiDB-lite"/>
    </source>
</evidence>
<organism evidence="2 3">
    <name type="scientific">Calidris pygmaea</name>
    <name type="common">Spoon-billed sandpiper</name>
    <dbReference type="NCBI Taxonomy" id="425635"/>
    <lineage>
        <taxon>Eukaryota</taxon>
        <taxon>Metazoa</taxon>
        <taxon>Chordata</taxon>
        <taxon>Craniata</taxon>
        <taxon>Vertebrata</taxon>
        <taxon>Euteleostomi</taxon>
        <taxon>Archelosauria</taxon>
        <taxon>Archosauria</taxon>
        <taxon>Dinosauria</taxon>
        <taxon>Saurischia</taxon>
        <taxon>Theropoda</taxon>
        <taxon>Coelurosauria</taxon>
        <taxon>Aves</taxon>
        <taxon>Neognathae</taxon>
        <taxon>Neoaves</taxon>
        <taxon>Charadriiformes</taxon>
        <taxon>Scolopacidae</taxon>
        <taxon>Calidris</taxon>
    </lineage>
</organism>
<dbReference type="AlphaFoldDB" id="A0A8C3JJA4"/>
<name>A0A8C3JJA4_9CHAR</name>
<sequence length="135" mass="15760">MQYSRGHVHANAEREECRQMQRRPDGHAHKDAVRDTCTQMQRKRDGQAHKYSDRERQTGTYIDTERQRTTHRQRGRERHTCAHRCRETQGMGETPVHTYEESLCPLFTANGAPCEERLSESTDWMAASPTELKSC</sequence>
<accession>A0A8C3JJA4</accession>
<keyword evidence="3" id="KW-1185">Reference proteome</keyword>
<reference evidence="2" key="1">
    <citation type="submission" date="2025-08" db="UniProtKB">
        <authorList>
            <consortium name="Ensembl"/>
        </authorList>
    </citation>
    <scope>IDENTIFICATION</scope>
</reference>
<feature type="compositionally biased region" description="Basic and acidic residues" evidence="1">
    <location>
        <begin position="42"/>
        <end position="68"/>
    </location>
</feature>
<feature type="region of interest" description="Disordered" evidence="1">
    <location>
        <begin position="1"/>
        <end position="81"/>
    </location>
</feature>
<feature type="compositionally biased region" description="Basic and acidic residues" evidence="1">
    <location>
        <begin position="10"/>
        <end position="34"/>
    </location>
</feature>
<dbReference type="Proteomes" id="UP000694419">
    <property type="component" value="Unplaced"/>
</dbReference>
<evidence type="ECO:0000313" key="3">
    <source>
        <dbReference type="Proteomes" id="UP000694419"/>
    </source>
</evidence>